<organism evidence="2 3">
    <name type="scientific">Cudoniella acicularis</name>
    <dbReference type="NCBI Taxonomy" id="354080"/>
    <lineage>
        <taxon>Eukaryota</taxon>
        <taxon>Fungi</taxon>
        <taxon>Dikarya</taxon>
        <taxon>Ascomycota</taxon>
        <taxon>Pezizomycotina</taxon>
        <taxon>Leotiomycetes</taxon>
        <taxon>Helotiales</taxon>
        <taxon>Tricladiaceae</taxon>
        <taxon>Cudoniella</taxon>
    </lineage>
</organism>
<dbReference type="Proteomes" id="UP000566819">
    <property type="component" value="Unassembled WGS sequence"/>
</dbReference>
<dbReference type="AlphaFoldDB" id="A0A8H4W6Y8"/>
<dbReference type="OrthoDB" id="5221804at2759"/>
<name>A0A8H4W6Y8_9HELO</name>
<accession>A0A8H4W6Y8</accession>
<gene>
    <name evidence="2" type="ORF">G7Y89_g2454</name>
</gene>
<evidence type="ECO:0000256" key="1">
    <source>
        <dbReference type="SAM" id="MobiDB-lite"/>
    </source>
</evidence>
<evidence type="ECO:0000313" key="2">
    <source>
        <dbReference type="EMBL" id="KAF4635651.1"/>
    </source>
</evidence>
<reference evidence="2 3" key="1">
    <citation type="submission" date="2020-03" db="EMBL/GenBank/DDBJ databases">
        <title>Draft Genome Sequence of Cudoniella acicularis.</title>
        <authorList>
            <person name="Buettner E."/>
            <person name="Kellner H."/>
        </authorList>
    </citation>
    <scope>NUCLEOTIDE SEQUENCE [LARGE SCALE GENOMIC DNA]</scope>
    <source>
        <strain evidence="2 3">DSM 108380</strain>
    </source>
</reference>
<keyword evidence="3" id="KW-1185">Reference proteome</keyword>
<dbReference type="EMBL" id="JAAMPI010000107">
    <property type="protein sequence ID" value="KAF4635651.1"/>
    <property type="molecule type" value="Genomic_DNA"/>
</dbReference>
<comment type="caution">
    <text evidence="2">The sequence shown here is derived from an EMBL/GenBank/DDBJ whole genome shotgun (WGS) entry which is preliminary data.</text>
</comment>
<proteinExistence type="predicted"/>
<feature type="compositionally biased region" description="Polar residues" evidence="1">
    <location>
        <begin position="76"/>
        <end position="88"/>
    </location>
</feature>
<evidence type="ECO:0000313" key="3">
    <source>
        <dbReference type="Proteomes" id="UP000566819"/>
    </source>
</evidence>
<sequence>MAYCNIDFYEEQVKQFNKRTFLHAKPVQKRSKMYRVLAILFPCFSRNPKPQTTPKNSVHLPQKSITPRASHESKVTEPNNSAAPNPQRATRKFLYFGPDGPDFSQRPDPISGQQSQSGGQKPVNAIIGTMMPARDDCGYLNTGINSSVYAPMGYSYLTYGGSLQYDYTGTQSYANGEDKRDVAGILRRNSINVGRYTTDEDAIIRVIDEAITREDEGFYYIYVGHVKTINAIDSGRIIAKYLLETDEYSGVLEEYYDRFKHNTIIRYAYIGTPIRTKNHFIKYELVNEGGTEPYRRYITGKRFETASGGSQLAQLVLELGPPQLDKVGQGIVVDESLL</sequence>
<feature type="region of interest" description="Disordered" evidence="1">
    <location>
        <begin position="48"/>
        <end position="88"/>
    </location>
</feature>
<protein>
    <submittedName>
        <fullName evidence="2">Uncharacterized protein</fullName>
    </submittedName>
</protein>